<keyword evidence="2" id="KW-1185">Reference proteome</keyword>
<reference evidence="1 2" key="1">
    <citation type="submission" date="2015-04" db="EMBL/GenBank/DDBJ databases">
        <authorList>
            <person name="Syromyatnikov M.Y."/>
            <person name="Popov V.N."/>
        </authorList>
    </citation>
    <scope>NUCLEOTIDE SEQUENCE [LARGE SCALE GENOMIC DNA]</scope>
</reference>
<protein>
    <submittedName>
        <fullName evidence="1">CLUMA_CG015018, isoform A</fullName>
    </submittedName>
</protein>
<dbReference type="AlphaFoldDB" id="A0A1J1IQ01"/>
<evidence type="ECO:0000313" key="1">
    <source>
        <dbReference type="EMBL" id="CRL01802.1"/>
    </source>
</evidence>
<dbReference type="EMBL" id="CVRI01000056">
    <property type="protein sequence ID" value="CRL01802.1"/>
    <property type="molecule type" value="Genomic_DNA"/>
</dbReference>
<evidence type="ECO:0000313" key="2">
    <source>
        <dbReference type="Proteomes" id="UP000183832"/>
    </source>
</evidence>
<organism evidence="1 2">
    <name type="scientific">Clunio marinus</name>
    <dbReference type="NCBI Taxonomy" id="568069"/>
    <lineage>
        <taxon>Eukaryota</taxon>
        <taxon>Metazoa</taxon>
        <taxon>Ecdysozoa</taxon>
        <taxon>Arthropoda</taxon>
        <taxon>Hexapoda</taxon>
        <taxon>Insecta</taxon>
        <taxon>Pterygota</taxon>
        <taxon>Neoptera</taxon>
        <taxon>Endopterygota</taxon>
        <taxon>Diptera</taxon>
        <taxon>Nematocera</taxon>
        <taxon>Chironomoidea</taxon>
        <taxon>Chironomidae</taxon>
        <taxon>Clunio</taxon>
    </lineage>
</organism>
<name>A0A1J1IQ01_9DIPT</name>
<accession>A0A1J1IQ01</accession>
<dbReference type="Proteomes" id="UP000183832">
    <property type="component" value="Unassembled WGS sequence"/>
</dbReference>
<sequence length="82" mass="9921">MKSFFERSVFLSFETSDIYHRQFSLPLPENFEMKFHENQSTTVENLGSHQRYFTNLIALGVFREYYGNDQSNFISFKTYKRK</sequence>
<gene>
    <name evidence="1" type="ORF">CLUMA_CG015018</name>
</gene>
<proteinExistence type="predicted"/>